<dbReference type="GeneID" id="98061529"/>
<dbReference type="AlphaFoldDB" id="A0A2K9NZ22"/>
<accession>A0A2K9NZ22</accession>
<dbReference type="KEGG" id="mpec:B9O19_00096"/>
<dbReference type="InterPro" id="IPR021377">
    <property type="entry name" value="DUF3006"/>
</dbReference>
<dbReference type="Gene3D" id="6.20.120.50">
    <property type="match status" value="1"/>
</dbReference>
<evidence type="ECO:0000313" key="2">
    <source>
        <dbReference type="Proteomes" id="UP000235589"/>
    </source>
</evidence>
<organism evidence="1 2">
    <name type="scientific">Monoglobus pectinilyticus</name>
    <dbReference type="NCBI Taxonomy" id="1981510"/>
    <lineage>
        <taxon>Bacteria</taxon>
        <taxon>Bacillati</taxon>
        <taxon>Bacillota</taxon>
        <taxon>Clostridia</taxon>
        <taxon>Monoglobales</taxon>
        <taxon>Monoglobaceae</taxon>
        <taxon>Monoglobus</taxon>
    </lineage>
</organism>
<dbReference type="EMBL" id="CP020991">
    <property type="protein sequence ID" value="AUO18281.1"/>
    <property type="molecule type" value="Genomic_DNA"/>
</dbReference>
<gene>
    <name evidence="1" type="ORF">B9O19_00096</name>
</gene>
<name>A0A2K9NZ22_9FIRM</name>
<dbReference type="OrthoDB" id="164847at2"/>
<keyword evidence="2" id="KW-1185">Reference proteome</keyword>
<dbReference type="Proteomes" id="UP000235589">
    <property type="component" value="Chromosome"/>
</dbReference>
<protein>
    <submittedName>
        <fullName evidence="1">Uncharacterized protein</fullName>
    </submittedName>
</protein>
<sequence>MKIIIDRFEGNFAVVEFDEGSGFADMPIELIPPEAREGDVINITIDRDETSLRKENIKNMMNKIFDKN</sequence>
<evidence type="ECO:0000313" key="1">
    <source>
        <dbReference type="EMBL" id="AUO18281.1"/>
    </source>
</evidence>
<reference evidence="1 2" key="1">
    <citation type="submission" date="2017-04" db="EMBL/GenBank/DDBJ databases">
        <title>Monoglobus pectinilyticus 14 draft genome.</title>
        <authorList>
            <person name="Kim C."/>
            <person name="Rosendale D.I."/>
            <person name="Kelly W.J."/>
            <person name="Tannock G.W."/>
            <person name="Patchett M.L."/>
            <person name="Jordens J.Z."/>
        </authorList>
    </citation>
    <scope>NUCLEOTIDE SEQUENCE [LARGE SCALE GENOMIC DNA]</scope>
    <source>
        <strain evidence="1 2">14</strain>
    </source>
</reference>
<dbReference type="Pfam" id="PF11213">
    <property type="entry name" value="DUF3006"/>
    <property type="match status" value="1"/>
</dbReference>
<dbReference type="RefSeq" id="WP_102364633.1">
    <property type="nucleotide sequence ID" value="NZ_CP020991.1"/>
</dbReference>
<proteinExistence type="predicted"/>